<dbReference type="EMBL" id="QOIL01000040">
    <property type="protein sequence ID" value="RCG17797.1"/>
    <property type="molecule type" value="Genomic_DNA"/>
</dbReference>
<dbReference type="InterPro" id="IPR015947">
    <property type="entry name" value="PUA-like_sf"/>
</dbReference>
<dbReference type="AlphaFoldDB" id="A0A367EK94"/>
<protein>
    <recommendedName>
        <fullName evidence="3">ASCH domain-containing protein</fullName>
    </recommendedName>
</protein>
<evidence type="ECO:0008006" key="3">
    <source>
        <dbReference type="Google" id="ProtNLM"/>
    </source>
</evidence>
<dbReference type="RefSeq" id="WP_114034030.1">
    <property type="nucleotide sequence ID" value="NZ_QOIL01000040.1"/>
</dbReference>
<proteinExistence type="predicted"/>
<dbReference type="SUPFAM" id="SSF88697">
    <property type="entry name" value="PUA domain-like"/>
    <property type="match status" value="1"/>
</dbReference>
<gene>
    <name evidence="1" type="ORF">DQ384_39570</name>
</gene>
<organism evidence="1 2">
    <name type="scientific">Sphaerisporangium album</name>
    <dbReference type="NCBI Taxonomy" id="509200"/>
    <lineage>
        <taxon>Bacteria</taxon>
        <taxon>Bacillati</taxon>
        <taxon>Actinomycetota</taxon>
        <taxon>Actinomycetes</taxon>
        <taxon>Streptosporangiales</taxon>
        <taxon>Streptosporangiaceae</taxon>
        <taxon>Sphaerisporangium</taxon>
    </lineage>
</organism>
<reference evidence="1 2" key="1">
    <citation type="submission" date="2018-06" db="EMBL/GenBank/DDBJ databases">
        <title>Sphaerisporangium craniellae sp. nov., isolated from a marine sponge in the South China Sea.</title>
        <authorList>
            <person name="Li L."/>
        </authorList>
    </citation>
    <scope>NUCLEOTIDE SEQUENCE [LARGE SCALE GENOMIC DNA]</scope>
    <source>
        <strain evidence="1 2">CCTCC AA 208026</strain>
    </source>
</reference>
<evidence type="ECO:0000313" key="2">
    <source>
        <dbReference type="Proteomes" id="UP000253094"/>
    </source>
</evidence>
<sequence>MQASLFDGDDTLDAEPVLMALHEEYYQLIWQGLKRHEFRRRFLSGRATTWYVYLNAPVSRLGAVIDLGPAVVDTPEVVAAIAEQARPGNGASVLEYVRDLEQAYAIPILRVREYAGVSAEELRAELGAWHPPQGYLRLRNPANLDLLRICEKVTSGAPLREMSIQHP</sequence>
<evidence type="ECO:0000313" key="1">
    <source>
        <dbReference type="EMBL" id="RCG17797.1"/>
    </source>
</evidence>
<accession>A0A367EK94</accession>
<comment type="caution">
    <text evidence="1">The sequence shown here is derived from an EMBL/GenBank/DDBJ whole genome shotgun (WGS) entry which is preliminary data.</text>
</comment>
<keyword evidence="2" id="KW-1185">Reference proteome</keyword>
<dbReference type="Proteomes" id="UP000253094">
    <property type="component" value="Unassembled WGS sequence"/>
</dbReference>
<name>A0A367EK94_9ACTN</name>
<dbReference type="OrthoDB" id="3681613at2"/>